<feature type="transmembrane region" description="Helical" evidence="1">
    <location>
        <begin position="188"/>
        <end position="209"/>
    </location>
</feature>
<dbReference type="AlphaFoldDB" id="A0A928TQA2"/>
<dbReference type="Proteomes" id="UP000710385">
    <property type="component" value="Unassembled WGS sequence"/>
</dbReference>
<reference evidence="2" key="1">
    <citation type="submission" date="2020-05" db="EMBL/GenBank/DDBJ databases">
        <title>High-Quality Genomes of Partial-Nitritation/Anammox System by Hierarchical Clustering Based Hybrid Assembly.</title>
        <authorList>
            <person name="Liu L."/>
            <person name="Wang Y."/>
            <person name="Che Y."/>
            <person name="Chen Y."/>
            <person name="Xia Y."/>
            <person name="Luo R."/>
            <person name="Cheng S.H."/>
            <person name="Zheng C."/>
            <person name="Zhang T."/>
        </authorList>
    </citation>
    <scope>NUCLEOTIDE SEQUENCE</scope>
    <source>
        <strain evidence="2">H1_PAT1</strain>
    </source>
</reference>
<evidence type="ECO:0000313" key="2">
    <source>
        <dbReference type="EMBL" id="MBE7525267.1"/>
    </source>
</evidence>
<keyword evidence="1" id="KW-1133">Transmembrane helix</keyword>
<keyword evidence="1" id="KW-0812">Transmembrane</keyword>
<feature type="transmembrane region" description="Helical" evidence="1">
    <location>
        <begin position="15"/>
        <end position="37"/>
    </location>
</feature>
<gene>
    <name evidence="2" type="ORF">HS096_02670</name>
</gene>
<name>A0A928TQA2_UNCKA</name>
<dbReference type="EMBL" id="JABTTY010000001">
    <property type="protein sequence ID" value="MBE7525267.1"/>
    <property type="molecule type" value="Genomic_DNA"/>
</dbReference>
<feature type="transmembrane region" description="Helical" evidence="1">
    <location>
        <begin position="229"/>
        <end position="249"/>
    </location>
</feature>
<protein>
    <submittedName>
        <fullName evidence="2">Uncharacterized protein</fullName>
    </submittedName>
</protein>
<comment type="caution">
    <text evidence="2">The sequence shown here is derived from an EMBL/GenBank/DDBJ whole genome shotgun (WGS) entry which is preliminary data.</text>
</comment>
<evidence type="ECO:0000313" key="3">
    <source>
        <dbReference type="Proteomes" id="UP000710385"/>
    </source>
</evidence>
<keyword evidence="1" id="KW-0472">Membrane</keyword>
<organism evidence="2 3">
    <name type="scientific">candidate division WWE3 bacterium</name>
    <dbReference type="NCBI Taxonomy" id="2053526"/>
    <lineage>
        <taxon>Bacteria</taxon>
        <taxon>Katanobacteria</taxon>
    </lineage>
</organism>
<accession>A0A928TQA2</accession>
<evidence type="ECO:0000256" key="1">
    <source>
        <dbReference type="SAM" id="Phobius"/>
    </source>
</evidence>
<dbReference type="Pfam" id="PF18895">
    <property type="entry name" value="T4SS_pilin"/>
    <property type="match status" value="1"/>
</dbReference>
<dbReference type="InterPro" id="IPR043993">
    <property type="entry name" value="T4SS_pilin"/>
</dbReference>
<sequence>MLSSVSYRRNTRVTVVFWMVGIFAALTASMLFGIASVRAAACLDTSKLPGIASDCKTNAAADELDTSQSTYWFDNKLTTGPGCAPKICAVKRGSALCAALATFAKKTGTYQCVTTCAGEALSQSVPVAGNACLSGQFCCAVTAAQQQAAGGAAAPAGKKAPVTGPKTLPDPLGGVNIPTLIGNVIRTFAGVAGSIALLMFVWGGISWILSGGEQAKVAKAKKTLVNASIGLVLIFAAFSFVSAIIDAILAE</sequence>
<proteinExistence type="predicted"/>